<dbReference type="AlphaFoldDB" id="A0A5B6UWK1"/>
<proteinExistence type="predicted"/>
<evidence type="ECO:0000256" key="1">
    <source>
        <dbReference type="SAM" id="MobiDB-lite"/>
    </source>
</evidence>
<gene>
    <name evidence="2" type="ORF">EPI10_028183</name>
</gene>
<organism evidence="2 3">
    <name type="scientific">Gossypium australe</name>
    <dbReference type="NCBI Taxonomy" id="47621"/>
    <lineage>
        <taxon>Eukaryota</taxon>
        <taxon>Viridiplantae</taxon>
        <taxon>Streptophyta</taxon>
        <taxon>Embryophyta</taxon>
        <taxon>Tracheophyta</taxon>
        <taxon>Spermatophyta</taxon>
        <taxon>Magnoliopsida</taxon>
        <taxon>eudicotyledons</taxon>
        <taxon>Gunneridae</taxon>
        <taxon>Pentapetalae</taxon>
        <taxon>rosids</taxon>
        <taxon>malvids</taxon>
        <taxon>Malvales</taxon>
        <taxon>Malvaceae</taxon>
        <taxon>Malvoideae</taxon>
        <taxon>Gossypium</taxon>
    </lineage>
</organism>
<feature type="region of interest" description="Disordered" evidence="1">
    <location>
        <begin position="238"/>
        <end position="262"/>
    </location>
</feature>
<dbReference type="Proteomes" id="UP000325315">
    <property type="component" value="Unassembled WGS sequence"/>
</dbReference>
<feature type="compositionally biased region" description="Basic and acidic residues" evidence="1">
    <location>
        <begin position="244"/>
        <end position="256"/>
    </location>
</feature>
<protein>
    <submittedName>
        <fullName evidence="2">Pentatricopeptide repeat-containing protein chloroplastic-like</fullName>
    </submittedName>
</protein>
<feature type="compositionally biased region" description="Low complexity" evidence="1">
    <location>
        <begin position="150"/>
        <end position="165"/>
    </location>
</feature>
<sequence>MMASTITSKLPHVRSHARVASIVVVNPSTRPLIDSAAGGTLNNRTPKAAYEFIEEMPLNNYQWQVTRTKPTKSAGVFNLDAVTMLSTQVEMTNKKLDSLCSSQIHLLMQCNASGTVANPEYPPYQPGTESEQMNYIGWRNHQNFSGGQGNQRQQPPQNFQNQPYPQEKRPNLEEMLKKFMAATETLGQLTKIETIQIRSKIFERPQGRLPSKTKINPKEQIQAIIAHDSIVLDKSNPIQENEVEEGKVEVTQEKPKSVINKY</sequence>
<evidence type="ECO:0000313" key="2">
    <source>
        <dbReference type="EMBL" id="KAA3461628.1"/>
    </source>
</evidence>
<accession>A0A5B6UWK1</accession>
<reference evidence="3" key="1">
    <citation type="journal article" date="2019" name="Plant Biotechnol. J.">
        <title>Genome sequencing of the Australian wild diploid species Gossypium australe highlights disease resistance and delayed gland morphogenesis.</title>
        <authorList>
            <person name="Cai Y."/>
            <person name="Cai X."/>
            <person name="Wang Q."/>
            <person name="Wang P."/>
            <person name="Zhang Y."/>
            <person name="Cai C."/>
            <person name="Xu Y."/>
            <person name="Wang K."/>
            <person name="Zhou Z."/>
            <person name="Wang C."/>
            <person name="Geng S."/>
            <person name="Li B."/>
            <person name="Dong Q."/>
            <person name="Hou Y."/>
            <person name="Wang H."/>
            <person name="Ai P."/>
            <person name="Liu Z."/>
            <person name="Yi F."/>
            <person name="Sun M."/>
            <person name="An G."/>
            <person name="Cheng J."/>
            <person name="Zhang Y."/>
            <person name="Shi Q."/>
            <person name="Xie Y."/>
            <person name="Shi X."/>
            <person name="Chang Y."/>
            <person name="Huang F."/>
            <person name="Chen Y."/>
            <person name="Hong S."/>
            <person name="Mi L."/>
            <person name="Sun Q."/>
            <person name="Zhang L."/>
            <person name="Zhou B."/>
            <person name="Peng R."/>
            <person name="Zhang X."/>
            <person name="Liu F."/>
        </authorList>
    </citation>
    <scope>NUCLEOTIDE SEQUENCE [LARGE SCALE GENOMIC DNA]</scope>
    <source>
        <strain evidence="3">cv. PA1801</strain>
    </source>
</reference>
<dbReference type="EMBL" id="SMMG02000009">
    <property type="protein sequence ID" value="KAA3461628.1"/>
    <property type="molecule type" value="Genomic_DNA"/>
</dbReference>
<evidence type="ECO:0000313" key="3">
    <source>
        <dbReference type="Proteomes" id="UP000325315"/>
    </source>
</evidence>
<name>A0A5B6UWK1_9ROSI</name>
<feature type="region of interest" description="Disordered" evidence="1">
    <location>
        <begin position="139"/>
        <end position="166"/>
    </location>
</feature>
<keyword evidence="3" id="KW-1185">Reference proteome</keyword>
<comment type="caution">
    <text evidence="2">The sequence shown here is derived from an EMBL/GenBank/DDBJ whole genome shotgun (WGS) entry which is preliminary data.</text>
</comment>
<dbReference type="OrthoDB" id="1417698at2759"/>